<dbReference type="InterPro" id="IPR001789">
    <property type="entry name" value="Sig_transdc_resp-reg_receiver"/>
</dbReference>
<dbReference type="STRING" id="394221.Mmar10_0951"/>
<dbReference type="RefSeq" id="WP_011642891.1">
    <property type="nucleotide sequence ID" value="NC_008347.1"/>
</dbReference>
<proteinExistence type="predicted"/>
<feature type="domain" description="Response regulatory" evidence="3">
    <location>
        <begin position="9"/>
        <end position="128"/>
    </location>
</feature>
<dbReference type="PANTHER" id="PTHR43228:SF1">
    <property type="entry name" value="TWO-COMPONENT RESPONSE REGULATOR ARR22"/>
    <property type="match status" value="1"/>
</dbReference>
<dbReference type="InterPro" id="IPR052048">
    <property type="entry name" value="ST_Response_Regulator"/>
</dbReference>
<reference evidence="4 5" key="1">
    <citation type="submission" date="2006-08" db="EMBL/GenBank/DDBJ databases">
        <title>Complete sequence of Maricaulis maris MCS10.</title>
        <authorList>
            <consortium name="US DOE Joint Genome Institute"/>
            <person name="Copeland A."/>
            <person name="Lucas S."/>
            <person name="Lapidus A."/>
            <person name="Barry K."/>
            <person name="Detter J.C."/>
            <person name="Glavina del Rio T."/>
            <person name="Hammon N."/>
            <person name="Israni S."/>
            <person name="Dalin E."/>
            <person name="Tice H."/>
            <person name="Pitluck S."/>
            <person name="Saunders E."/>
            <person name="Brettin T."/>
            <person name="Bruce D."/>
            <person name="Han C."/>
            <person name="Tapia R."/>
            <person name="Gilna P."/>
            <person name="Schmutz J."/>
            <person name="Larimer F."/>
            <person name="Land M."/>
            <person name="Hauser L."/>
            <person name="Kyrpides N."/>
            <person name="Mikhailova N."/>
            <person name="Viollier P."/>
            <person name="Stephens C."/>
            <person name="Richardson P."/>
        </authorList>
    </citation>
    <scope>NUCLEOTIDE SEQUENCE [LARGE SCALE GENOMIC DNA]</scope>
    <source>
        <strain evidence="4 5">MCS10</strain>
    </source>
</reference>
<dbReference type="EMBL" id="CP000449">
    <property type="protein sequence ID" value="ABI65244.1"/>
    <property type="molecule type" value="Genomic_DNA"/>
</dbReference>
<dbReference type="PANTHER" id="PTHR43228">
    <property type="entry name" value="TWO-COMPONENT RESPONSE REGULATOR"/>
    <property type="match status" value="1"/>
</dbReference>
<gene>
    <name evidence="4" type="ordered locus">Mmar10_0951</name>
</gene>
<dbReference type="OrthoDB" id="9786548at2"/>
<dbReference type="Gene3D" id="3.40.50.2300">
    <property type="match status" value="1"/>
</dbReference>
<protein>
    <submittedName>
        <fullName evidence="4">Response regulator receiver protein</fullName>
    </submittedName>
</protein>
<evidence type="ECO:0000256" key="1">
    <source>
        <dbReference type="PROSITE-ProRule" id="PRU00169"/>
    </source>
</evidence>
<evidence type="ECO:0000256" key="2">
    <source>
        <dbReference type="SAM" id="MobiDB-lite"/>
    </source>
</evidence>
<organism evidence="4 5">
    <name type="scientific">Maricaulis maris (strain MCS10)</name>
    <name type="common">Caulobacter maris</name>
    <dbReference type="NCBI Taxonomy" id="394221"/>
    <lineage>
        <taxon>Bacteria</taxon>
        <taxon>Pseudomonadati</taxon>
        <taxon>Pseudomonadota</taxon>
        <taxon>Alphaproteobacteria</taxon>
        <taxon>Maricaulales</taxon>
        <taxon>Maricaulaceae</taxon>
        <taxon>Maricaulis</taxon>
    </lineage>
</organism>
<accession>Q0AR43</accession>
<dbReference type="SUPFAM" id="SSF52172">
    <property type="entry name" value="CheY-like"/>
    <property type="match status" value="1"/>
</dbReference>
<evidence type="ECO:0000313" key="4">
    <source>
        <dbReference type="EMBL" id="ABI65244.1"/>
    </source>
</evidence>
<name>Q0AR43_MARMM</name>
<dbReference type="AlphaFoldDB" id="Q0AR43"/>
<dbReference type="PROSITE" id="PS50110">
    <property type="entry name" value="RESPONSE_REGULATORY"/>
    <property type="match status" value="1"/>
</dbReference>
<feature type="region of interest" description="Disordered" evidence="2">
    <location>
        <begin position="138"/>
        <end position="183"/>
    </location>
</feature>
<dbReference type="Pfam" id="PF00072">
    <property type="entry name" value="Response_reg"/>
    <property type="match status" value="1"/>
</dbReference>
<dbReference type="eggNOG" id="COG0784">
    <property type="taxonomic scope" value="Bacteria"/>
</dbReference>
<keyword evidence="1" id="KW-0597">Phosphoprotein</keyword>
<feature type="modified residue" description="4-aspartylphosphate" evidence="1">
    <location>
        <position position="59"/>
    </location>
</feature>
<evidence type="ECO:0000259" key="3">
    <source>
        <dbReference type="PROSITE" id="PS50110"/>
    </source>
</evidence>
<dbReference type="GO" id="GO:0000160">
    <property type="term" value="P:phosphorelay signal transduction system"/>
    <property type="evidence" value="ECO:0007669"/>
    <property type="project" value="InterPro"/>
</dbReference>
<dbReference type="HOGENOM" id="CLU_000445_69_12_5"/>
<dbReference type="Proteomes" id="UP000001964">
    <property type="component" value="Chromosome"/>
</dbReference>
<dbReference type="InterPro" id="IPR011006">
    <property type="entry name" value="CheY-like_superfamily"/>
</dbReference>
<evidence type="ECO:0000313" key="5">
    <source>
        <dbReference type="Proteomes" id="UP000001964"/>
    </source>
</evidence>
<feature type="compositionally biased region" description="Low complexity" evidence="2">
    <location>
        <begin position="168"/>
        <end position="183"/>
    </location>
</feature>
<dbReference type="SMART" id="SM00448">
    <property type="entry name" value="REC"/>
    <property type="match status" value="1"/>
</dbReference>
<sequence length="183" mass="20018">MAVDFSRVRVLIVDDNGYMLTILRTILHGFGIKQIFESKDPADAFDMVRSDAVDIIITDYQMEILDGLDFVRLVRTADDSPNPLVPIIMLSAYSEKSKVMSARDAGVTEFCCKPVTAKEMFSKIASVINEPRPFIRNKSYFGPDRRRAGADGAAYKGPERRKASQKVGADTEAGGDGSDASAG</sequence>
<dbReference type="KEGG" id="mmr:Mmar10_0951"/>
<keyword evidence="5" id="KW-1185">Reference proteome</keyword>